<accession>A0A9N7Z950</accession>
<evidence type="ECO:0000313" key="2">
    <source>
        <dbReference type="Proteomes" id="UP001153269"/>
    </source>
</evidence>
<name>A0A9N7Z950_PLEPL</name>
<proteinExistence type="predicted"/>
<organism evidence="1 2">
    <name type="scientific">Pleuronectes platessa</name>
    <name type="common">European plaice</name>
    <dbReference type="NCBI Taxonomy" id="8262"/>
    <lineage>
        <taxon>Eukaryota</taxon>
        <taxon>Metazoa</taxon>
        <taxon>Chordata</taxon>
        <taxon>Craniata</taxon>
        <taxon>Vertebrata</taxon>
        <taxon>Euteleostomi</taxon>
        <taxon>Actinopterygii</taxon>
        <taxon>Neopterygii</taxon>
        <taxon>Teleostei</taxon>
        <taxon>Neoteleostei</taxon>
        <taxon>Acanthomorphata</taxon>
        <taxon>Carangaria</taxon>
        <taxon>Pleuronectiformes</taxon>
        <taxon>Pleuronectoidei</taxon>
        <taxon>Pleuronectidae</taxon>
        <taxon>Pleuronectes</taxon>
    </lineage>
</organism>
<reference evidence="1" key="1">
    <citation type="submission" date="2020-03" db="EMBL/GenBank/DDBJ databases">
        <authorList>
            <person name="Weist P."/>
        </authorList>
    </citation>
    <scope>NUCLEOTIDE SEQUENCE</scope>
</reference>
<comment type="caution">
    <text evidence="1">The sequence shown here is derived from an EMBL/GenBank/DDBJ whole genome shotgun (WGS) entry which is preliminary data.</text>
</comment>
<keyword evidence="2" id="KW-1185">Reference proteome</keyword>
<dbReference type="AlphaFoldDB" id="A0A9N7Z950"/>
<evidence type="ECO:0000313" key="1">
    <source>
        <dbReference type="EMBL" id="CAB1453209.1"/>
    </source>
</evidence>
<protein>
    <submittedName>
        <fullName evidence="1">Uncharacterized protein</fullName>
    </submittedName>
</protein>
<gene>
    <name evidence="1" type="ORF">PLEPLA_LOCUS40959</name>
</gene>
<sequence length="143" mass="15692">MQVWPCGGVTFAAQRGSWDVPRIRSLEGNGQETSVVFVVSANTSELPAVSRNVINNTGGRGSLLTERIAESQHELRMLPMSLLRLAGTLDYNVLTVMAVGPVTITIECGTKPTLLCKKWYVSRRLLSCNKRDNNDINPCVSSR</sequence>
<dbReference type="Proteomes" id="UP001153269">
    <property type="component" value="Unassembled WGS sequence"/>
</dbReference>
<dbReference type="EMBL" id="CADEAL010004161">
    <property type="protein sequence ID" value="CAB1453209.1"/>
    <property type="molecule type" value="Genomic_DNA"/>
</dbReference>